<dbReference type="AlphaFoldDB" id="A0A2N7X7Y4"/>
<dbReference type="Proteomes" id="UP000235777">
    <property type="component" value="Unassembled WGS sequence"/>
</dbReference>
<evidence type="ECO:0000256" key="5">
    <source>
        <dbReference type="ARBA" id="ARBA00023139"/>
    </source>
</evidence>
<proteinExistence type="inferred from homology"/>
<name>A0A2N7X7Y4_9BURK</name>
<gene>
    <name evidence="11" type="ORF">C0Z20_03350</name>
</gene>
<evidence type="ECO:0000256" key="9">
    <source>
        <dbReference type="SAM" id="SignalP"/>
    </source>
</evidence>
<evidence type="ECO:0000313" key="11">
    <source>
        <dbReference type="EMBL" id="PMS37873.1"/>
    </source>
</evidence>
<evidence type="ECO:0000256" key="1">
    <source>
        <dbReference type="ARBA" id="ARBA00004459"/>
    </source>
</evidence>
<dbReference type="PROSITE" id="PS51257">
    <property type="entry name" value="PROKAR_LIPOPROTEIN"/>
    <property type="match status" value="1"/>
</dbReference>
<feature type="signal peptide" evidence="9">
    <location>
        <begin position="1"/>
        <end position="27"/>
    </location>
</feature>
<dbReference type="Pfam" id="PF01514">
    <property type="entry name" value="YscJ_FliF"/>
    <property type="match status" value="1"/>
</dbReference>
<keyword evidence="3 9" id="KW-0732">Signal</keyword>
<keyword evidence="12" id="KW-1185">Reference proteome</keyword>
<dbReference type="EMBL" id="PNYC01000002">
    <property type="protein sequence ID" value="PMS37873.1"/>
    <property type="molecule type" value="Genomic_DNA"/>
</dbReference>
<evidence type="ECO:0000256" key="7">
    <source>
        <dbReference type="ARBA" id="ARBA00023288"/>
    </source>
</evidence>
<feature type="domain" description="Flagellar M-ring N-terminal" evidence="10">
    <location>
        <begin position="38"/>
        <end position="188"/>
    </location>
</feature>
<reference evidence="11 12" key="1">
    <citation type="submission" date="2018-01" db="EMBL/GenBank/DDBJ databases">
        <title>Whole genome analyses suggest that Burkholderia sensu lato contains two further novel genera in the rhizoxinica-symbiotica group Mycetohabitans gen. nov., and Trinickia gen. nov.: implications for the evolution of diazotrophy and nodulation in the Burkholderiaceae.</title>
        <authorList>
            <person name="Estrada-de los Santos P."/>
            <person name="Palmer M."/>
            <person name="Chavez-Ramirez B."/>
            <person name="Beukes C."/>
            <person name="Steenkamp E.T."/>
            <person name="Hirsch A.M."/>
            <person name="Manyaka P."/>
            <person name="Maluk M."/>
            <person name="Lafos M."/>
            <person name="Crook M."/>
            <person name="Gross E."/>
            <person name="Simon M.F."/>
            <person name="Bueno dos Reis Junior F."/>
            <person name="Poole P.S."/>
            <person name="Venter S.N."/>
            <person name="James E.K."/>
        </authorList>
    </citation>
    <scope>NUCLEOTIDE SEQUENCE [LARGE SCALE GENOMIC DNA]</scope>
    <source>
        <strain evidence="11 12">JPY 581</strain>
    </source>
</reference>
<dbReference type="PRINTS" id="PR01338">
    <property type="entry name" value="TYPE3OMKPROT"/>
</dbReference>
<dbReference type="InterPro" id="IPR045851">
    <property type="entry name" value="AMP-bd_C_sf"/>
</dbReference>
<comment type="caution">
    <text evidence="11">The sequence shown here is derived from an EMBL/GenBank/DDBJ whole genome shotgun (WGS) entry which is preliminary data.</text>
</comment>
<dbReference type="PANTHER" id="PTHR30046">
    <property type="entry name" value="FLAGELLAR M-RING PROTEIN"/>
    <property type="match status" value="1"/>
</dbReference>
<dbReference type="Gene3D" id="3.30.70.1530">
    <property type="entry name" value="Hypothetical protein rpa1041"/>
    <property type="match status" value="1"/>
</dbReference>
<keyword evidence="5" id="KW-0564">Palmitate</keyword>
<dbReference type="OrthoDB" id="9097302at2"/>
<keyword evidence="7" id="KW-0449">Lipoprotein</keyword>
<evidence type="ECO:0000256" key="6">
    <source>
        <dbReference type="ARBA" id="ARBA00023237"/>
    </source>
</evidence>
<keyword evidence="8" id="KW-1133">Transmembrane helix</keyword>
<dbReference type="InterPro" id="IPR003282">
    <property type="entry name" value="T3SS_SctJ"/>
</dbReference>
<evidence type="ECO:0000256" key="3">
    <source>
        <dbReference type="ARBA" id="ARBA00022729"/>
    </source>
</evidence>
<keyword evidence="4 8" id="KW-0472">Membrane</keyword>
<keyword evidence="6" id="KW-0998">Cell outer membrane</keyword>
<dbReference type="PANTHER" id="PTHR30046:SF2">
    <property type="entry name" value="YOP PROTEINS TRANSLOCATION LIPOPROTEIN J"/>
    <property type="match status" value="1"/>
</dbReference>
<comment type="similarity">
    <text evidence="2">Belongs to the YscJ lipoprotein family.</text>
</comment>
<dbReference type="GO" id="GO:0009279">
    <property type="term" value="C:cell outer membrane"/>
    <property type="evidence" value="ECO:0007669"/>
    <property type="project" value="UniProtKB-SubCell"/>
</dbReference>
<organism evidence="11 12">
    <name type="scientific">Trinickia symbiotica</name>
    <dbReference type="NCBI Taxonomy" id="863227"/>
    <lineage>
        <taxon>Bacteria</taxon>
        <taxon>Pseudomonadati</taxon>
        <taxon>Pseudomonadota</taxon>
        <taxon>Betaproteobacteria</taxon>
        <taxon>Burkholderiales</taxon>
        <taxon>Burkholderiaceae</taxon>
        <taxon>Trinickia</taxon>
    </lineage>
</organism>
<keyword evidence="8" id="KW-0812">Transmembrane</keyword>
<dbReference type="InterPro" id="IPR043427">
    <property type="entry name" value="YscJ/FliF"/>
</dbReference>
<dbReference type="Gene3D" id="3.30.300.30">
    <property type="match status" value="1"/>
</dbReference>
<dbReference type="GO" id="GO:0009306">
    <property type="term" value="P:protein secretion"/>
    <property type="evidence" value="ECO:0007669"/>
    <property type="project" value="InterPro"/>
</dbReference>
<evidence type="ECO:0000313" key="12">
    <source>
        <dbReference type="Proteomes" id="UP000235777"/>
    </source>
</evidence>
<accession>A0A2N7X7Y4</accession>
<feature type="chain" id="PRO_5014601295" evidence="9">
    <location>
        <begin position="28"/>
        <end position="245"/>
    </location>
</feature>
<comment type="subcellular location">
    <subcellularLocation>
        <location evidence="1">Cell outer membrane</location>
        <topology evidence="1">Lipid-anchor</topology>
    </subcellularLocation>
</comment>
<evidence type="ECO:0000256" key="4">
    <source>
        <dbReference type="ARBA" id="ARBA00023136"/>
    </source>
</evidence>
<dbReference type="RefSeq" id="WP_018438978.1">
    <property type="nucleotide sequence ID" value="NZ_KB890164.1"/>
</dbReference>
<evidence type="ECO:0000256" key="2">
    <source>
        <dbReference type="ARBA" id="ARBA00009509"/>
    </source>
</evidence>
<protein>
    <submittedName>
        <fullName evidence="11">EscJ/YscJ/HrcJ family type III secretion inner membrane ring protein</fullName>
    </submittedName>
</protein>
<dbReference type="STRING" id="863227.GCA_000373005_00469"/>
<dbReference type="InterPro" id="IPR006182">
    <property type="entry name" value="FliF_N_dom"/>
</dbReference>
<sequence>MTRRPFAARCRRRAIATAVLLALCACSKRIDLHIAPDMQSANETEAALRQRGIAVARRQGKEGVVLSVADADFVDAIAALRDAGLPRHARSRLADAFGRKSAMSTPLEDRARYIHGLEKEIESTMLDIDGVVAARARVVPQERPAPGMPLTPASASLLIKHRSNIDLAPLVPGIVRFVKNGVPGLAGEDDGRVAVVLVTEHEGSGAVAAALVSPRRPVWLFVGVPAFLALVFGAAACVLYWRQKR</sequence>
<evidence type="ECO:0000256" key="8">
    <source>
        <dbReference type="SAM" id="Phobius"/>
    </source>
</evidence>
<feature type="transmembrane region" description="Helical" evidence="8">
    <location>
        <begin position="218"/>
        <end position="241"/>
    </location>
</feature>
<evidence type="ECO:0000259" key="10">
    <source>
        <dbReference type="Pfam" id="PF01514"/>
    </source>
</evidence>